<dbReference type="EMBL" id="AEEI01000053">
    <property type="protein sequence ID" value="EFM01123.1"/>
    <property type="molecule type" value="Genomic_DNA"/>
</dbReference>
<dbReference type="HOGENOM" id="CLU_3255815_0_0_10"/>
<evidence type="ECO:0000313" key="1">
    <source>
        <dbReference type="EMBL" id="EFM01123.1"/>
    </source>
</evidence>
<dbReference type="AlphaFoldDB" id="E0NUL6"/>
<protein>
    <submittedName>
        <fullName evidence="1">Uncharacterized protein</fullName>
    </submittedName>
</protein>
<reference evidence="1" key="1">
    <citation type="submission" date="2010-07" db="EMBL/GenBank/DDBJ databases">
        <authorList>
            <person name="Muzny D."/>
            <person name="Qin X."/>
            <person name="Deng J."/>
            <person name="Jiang H."/>
            <person name="Liu Y."/>
            <person name="Qu J."/>
            <person name="Song X.-Z."/>
            <person name="Zhang L."/>
            <person name="Thornton R."/>
            <person name="Coyle M."/>
            <person name="Francisco L."/>
            <person name="Jackson L."/>
            <person name="Javaid M."/>
            <person name="Korchina V."/>
            <person name="Kovar C."/>
            <person name="Mata R."/>
            <person name="Mathew T."/>
            <person name="Ngo R."/>
            <person name="Nguyen L."/>
            <person name="Nguyen N."/>
            <person name="Okwuonu G."/>
            <person name="Ongeri F."/>
            <person name="Pham C."/>
            <person name="Simmons D."/>
            <person name="Wilczek-Boney K."/>
            <person name="Hale W."/>
            <person name="Jakkamsetti A."/>
            <person name="Pham P."/>
            <person name="Ruth R."/>
            <person name="San Lucas F."/>
            <person name="Warren J."/>
            <person name="Zhang J."/>
            <person name="Zhao Z."/>
            <person name="Zhou C."/>
            <person name="Zhu D."/>
            <person name="Lee S."/>
            <person name="Bess C."/>
            <person name="Blankenburg K."/>
            <person name="Forbes L."/>
            <person name="Fu Q."/>
            <person name="Gubbala S."/>
            <person name="Hirani K."/>
            <person name="Jayaseelan J.C."/>
            <person name="Lara F."/>
            <person name="Munidasa M."/>
            <person name="Palculict T."/>
            <person name="Patil S."/>
            <person name="Pu L.-L."/>
            <person name="Saada N."/>
            <person name="Tang L."/>
            <person name="Weissenberger G."/>
            <person name="Zhu Y."/>
            <person name="Hemphill L."/>
            <person name="Shang Y."/>
            <person name="Youmans B."/>
            <person name="Ayvaz T."/>
            <person name="Ross M."/>
            <person name="Santibanez J."/>
            <person name="Aqrawi P."/>
            <person name="Gross S."/>
            <person name="Joshi V."/>
            <person name="Fowler G."/>
            <person name="Nazareth L."/>
            <person name="Reid J."/>
            <person name="Worley K."/>
            <person name="Petrosino J."/>
            <person name="Highlander S."/>
            <person name="Gibbs R."/>
        </authorList>
    </citation>
    <scope>NUCLEOTIDE SEQUENCE [LARGE SCALE GENOMIC DNA]</scope>
    <source>
        <strain evidence="1">DSM 16973</strain>
    </source>
</reference>
<name>E0NUL6_9BACT</name>
<proteinExistence type="predicted"/>
<accession>E0NUL6</accession>
<gene>
    <name evidence="1" type="ORF">HMPREF0658_1871</name>
</gene>
<organism evidence="1 2">
    <name type="scientific">Hoylesella marshii DSM 16973 = JCM 13450</name>
    <dbReference type="NCBI Taxonomy" id="862515"/>
    <lineage>
        <taxon>Bacteria</taxon>
        <taxon>Pseudomonadati</taxon>
        <taxon>Bacteroidota</taxon>
        <taxon>Bacteroidia</taxon>
        <taxon>Bacteroidales</taxon>
        <taxon>Prevotellaceae</taxon>
        <taxon>Hoylesella</taxon>
    </lineage>
</organism>
<dbReference type="GO" id="GO:0005576">
    <property type="term" value="C:extracellular region"/>
    <property type="evidence" value="ECO:0007669"/>
    <property type="project" value="UniProtKB-SubCell"/>
</dbReference>
<sequence length="42" mass="4952">MFIGDATRFARAYVKAFKVLSDRRCECVCVCVCYTFFRCMQI</sequence>
<comment type="caution">
    <text evidence="1">The sequence shown here is derived from an EMBL/GenBank/DDBJ whole genome shotgun (WGS) entry which is preliminary data.</text>
</comment>
<evidence type="ECO:0000313" key="2">
    <source>
        <dbReference type="Proteomes" id="UP000004394"/>
    </source>
</evidence>
<keyword evidence="2" id="KW-1185">Reference proteome</keyword>
<dbReference type="Proteomes" id="UP000004394">
    <property type="component" value="Unassembled WGS sequence"/>
</dbReference>
<dbReference type="BioCyc" id="PMAR862515-HMP:GMOO-1897-MONOMER"/>